<dbReference type="Gene3D" id="1.25.40.390">
    <property type="match status" value="1"/>
</dbReference>
<protein>
    <submittedName>
        <fullName evidence="8">RagB/SusD family nutrient uptake outer membrane protein</fullName>
    </submittedName>
</protein>
<organism evidence="8 9">
    <name type="scientific">Chryseobacterium caseinilyticum</name>
    <dbReference type="NCBI Taxonomy" id="2771428"/>
    <lineage>
        <taxon>Bacteria</taxon>
        <taxon>Pseudomonadati</taxon>
        <taxon>Bacteroidota</taxon>
        <taxon>Flavobacteriia</taxon>
        <taxon>Flavobacteriales</taxon>
        <taxon>Weeksellaceae</taxon>
        <taxon>Chryseobacterium group</taxon>
        <taxon>Chryseobacterium</taxon>
    </lineage>
</organism>
<dbReference type="Pfam" id="PF07980">
    <property type="entry name" value="SusD_RagB"/>
    <property type="match status" value="1"/>
</dbReference>
<gene>
    <name evidence="8" type="ORF">IC610_01975</name>
</gene>
<accession>A0ABR8Z7B5</accession>
<sequence>MKLNYKKLLLTGFLSAAALSFNSCGDEWLDERPLGRPVGDEVPIGGFESLAFGLYASLRTEGGVSDFSYVWTHCIRADDNEKGSTTIDGAADGTVFNNFGYVATNGNILSDWNGHYKIIFDCNELINTAIASGDTSAGTLTNIAEAKAIRAFCYFELRRDFGEIPINLKTIDIPQDEIAPKSTIAQVDAQIIKDLTEAEAALPLQWTSAYLGRVTKGMANTLLAKLYLYQGNWSKALEHSELVINSGTYLLNSSYDAEFTKAGNNSKESIFEVQKTYDYPTKYSNNFYESQGVRGSGTWDLGWGFNVPSTGLVSAYETGDIRKNTTILTSGGPDIYNSPGLTLPSVPTVAQQYWNGKAYTLPAERIQYAQTKNHWENIKILRYADVVLIAAEAANELGQIGKATTYVNMIRGRANLGVTTASNQGTMRTAIKHERRIEFAMEFERFYDLVRWGDAITILSTQGYADRNKHFPIPQQAIDKAQGVLIQNPNY</sequence>
<proteinExistence type="inferred from homology"/>
<evidence type="ECO:0000256" key="4">
    <source>
        <dbReference type="ARBA" id="ARBA00023136"/>
    </source>
</evidence>
<dbReference type="SUPFAM" id="SSF48452">
    <property type="entry name" value="TPR-like"/>
    <property type="match status" value="1"/>
</dbReference>
<dbReference type="Pfam" id="PF14322">
    <property type="entry name" value="SusD-like_3"/>
    <property type="match status" value="1"/>
</dbReference>
<dbReference type="CDD" id="cd08977">
    <property type="entry name" value="SusD"/>
    <property type="match status" value="1"/>
</dbReference>
<evidence type="ECO:0000256" key="1">
    <source>
        <dbReference type="ARBA" id="ARBA00004442"/>
    </source>
</evidence>
<evidence type="ECO:0000256" key="3">
    <source>
        <dbReference type="ARBA" id="ARBA00022729"/>
    </source>
</evidence>
<feature type="domain" description="SusD-like N-terminal" evidence="7">
    <location>
        <begin position="101"/>
        <end position="228"/>
    </location>
</feature>
<evidence type="ECO:0000259" key="6">
    <source>
        <dbReference type="Pfam" id="PF07980"/>
    </source>
</evidence>
<reference evidence="8 9" key="1">
    <citation type="submission" date="2020-09" db="EMBL/GenBank/DDBJ databases">
        <title>Genome seq and assembly of Chryseobacterium sp.</title>
        <authorList>
            <person name="Chhetri G."/>
        </authorList>
    </citation>
    <scope>NUCLEOTIDE SEQUENCE [LARGE SCALE GENOMIC DNA]</scope>
    <source>
        <strain evidence="8 9">GCR10</strain>
    </source>
</reference>
<evidence type="ECO:0000313" key="9">
    <source>
        <dbReference type="Proteomes" id="UP000637299"/>
    </source>
</evidence>
<dbReference type="InterPro" id="IPR012944">
    <property type="entry name" value="SusD_RagB_dom"/>
</dbReference>
<evidence type="ECO:0000256" key="5">
    <source>
        <dbReference type="ARBA" id="ARBA00023237"/>
    </source>
</evidence>
<dbReference type="Proteomes" id="UP000637299">
    <property type="component" value="Unassembled WGS sequence"/>
</dbReference>
<comment type="caution">
    <text evidence="8">The sequence shown here is derived from an EMBL/GenBank/DDBJ whole genome shotgun (WGS) entry which is preliminary data.</text>
</comment>
<comment type="subcellular location">
    <subcellularLocation>
        <location evidence="1">Cell outer membrane</location>
    </subcellularLocation>
</comment>
<evidence type="ECO:0000259" key="7">
    <source>
        <dbReference type="Pfam" id="PF14322"/>
    </source>
</evidence>
<dbReference type="RefSeq" id="WP_191734993.1">
    <property type="nucleotide sequence ID" value="NZ_JACYFS010000001.1"/>
</dbReference>
<keyword evidence="5" id="KW-0998">Cell outer membrane</keyword>
<dbReference type="InterPro" id="IPR011990">
    <property type="entry name" value="TPR-like_helical_dom_sf"/>
</dbReference>
<feature type="domain" description="RagB/SusD" evidence="6">
    <location>
        <begin position="296"/>
        <end position="459"/>
    </location>
</feature>
<keyword evidence="3" id="KW-0732">Signal</keyword>
<comment type="similarity">
    <text evidence="2">Belongs to the SusD family.</text>
</comment>
<evidence type="ECO:0000256" key="2">
    <source>
        <dbReference type="ARBA" id="ARBA00006275"/>
    </source>
</evidence>
<keyword evidence="9" id="KW-1185">Reference proteome</keyword>
<keyword evidence="4" id="KW-0472">Membrane</keyword>
<dbReference type="InterPro" id="IPR033985">
    <property type="entry name" value="SusD-like_N"/>
</dbReference>
<name>A0ABR8Z7B5_9FLAO</name>
<dbReference type="EMBL" id="JACYFS010000001">
    <property type="protein sequence ID" value="MBD8081184.1"/>
    <property type="molecule type" value="Genomic_DNA"/>
</dbReference>
<evidence type="ECO:0000313" key="8">
    <source>
        <dbReference type="EMBL" id="MBD8081184.1"/>
    </source>
</evidence>